<sequence length="30" mass="3432">MKHFFELNILILSLALPMFALAMNQELVLA</sequence>
<organism evidence="1">
    <name type="scientific">marine metagenome</name>
    <dbReference type="NCBI Taxonomy" id="408172"/>
    <lineage>
        <taxon>unclassified sequences</taxon>
        <taxon>metagenomes</taxon>
        <taxon>ecological metagenomes</taxon>
    </lineage>
</organism>
<dbReference type="EMBL" id="UINC01093705">
    <property type="protein sequence ID" value="SVC48342.1"/>
    <property type="molecule type" value="Genomic_DNA"/>
</dbReference>
<reference evidence="1" key="1">
    <citation type="submission" date="2018-05" db="EMBL/GenBank/DDBJ databases">
        <authorList>
            <person name="Lanie J.A."/>
            <person name="Ng W.-L."/>
            <person name="Kazmierczak K.M."/>
            <person name="Andrzejewski T.M."/>
            <person name="Davidsen T.M."/>
            <person name="Wayne K.J."/>
            <person name="Tettelin H."/>
            <person name="Glass J.I."/>
            <person name="Rusch D."/>
            <person name="Podicherti R."/>
            <person name="Tsui H.-C.T."/>
            <person name="Winkler M.E."/>
        </authorList>
    </citation>
    <scope>NUCLEOTIDE SEQUENCE</scope>
</reference>
<protein>
    <submittedName>
        <fullName evidence="1">Uncharacterized protein</fullName>
    </submittedName>
</protein>
<proteinExistence type="predicted"/>
<accession>A0A382MLS2</accession>
<evidence type="ECO:0000313" key="1">
    <source>
        <dbReference type="EMBL" id="SVC48342.1"/>
    </source>
</evidence>
<dbReference type="AlphaFoldDB" id="A0A382MLS2"/>
<name>A0A382MLS2_9ZZZZ</name>
<gene>
    <name evidence="1" type="ORF">METZ01_LOCUS301196</name>
</gene>